<name>A0ACA9KJB0_9GLOM</name>
<evidence type="ECO:0000313" key="2">
    <source>
        <dbReference type="Proteomes" id="UP000789366"/>
    </source>
</evidence>
<proteinExistence type="predicted"/>
<organism evidence="1 2">
    <name type="scientific">Cetraspora pellucida</name>
    <dbReference type="NCBI Taxonomy" id="1433469"/>
    <lineage>
        <taxon>Eukaryota</taxon>
        <taxon>Fungi</taxon>
        <taxon>Fungi incertae sedis</taxon>
        <taxon>Mucoromycota</taxon>
        <taxon>Glomeromycotina</taxon>
        <taxon>Glomeromycetes</taxon>
        <taxon>Diversisporales</taxon>
        <taxon>Gigasporaceae</taxon>
        <taxon>Cetraspora</taxon>
    </lineage>
</organism>
<sequence length="242" mass="27830">MIVSIIKSITKSENNDASLLKTVRVYSSIVKAEEISDIVNADILDHKMAEHLENSFKKSLNEIHTLRRYYIAECYKHLLESLTKKFIAEYAVKAITHKDFRDDKLTTVTQAKKHRICLELLKMYTSVKDIDNKNNYKVDKVKVCLNLPESIKYLLNLVPKMAQVFDNTDASHSAKKSGLKSDKAKLGLLNSALYVTYEIKLKTSNKKNNYYYLVRPLNSAHAPKLLLYQTDEGQFYENGEDI</sequence>
<dbReference type="EMBL" id="CAJVPW010001086">
    <property type="protein sequence ID" value="CAG8474988.1"/>
    <property type="molecule type" value="Genomic_DNA"/>
</dbReference>
<dbReference type="Proteomes" id="UP000789366">
    <property type="component" value="Unassembled WGS sequence"/>
</dbReference>
<evidence type="ECO:0000313" key="1">
    <source>
        <dbReference type="EMBL" id="CAG8474988.1"/>
    </source>
</evidence>
<keyword evidence="2" id="KW-1185">Reference proteome</keyword>
<gene>
    <name evidence="1" type="ORF">SPELUC_LOCUS1868</name>
</gene>
<comment type="caution">
    <text evidence="1">The sequence shown here is derived from an EMBL/GenBank/DDBJ whole genome shotgun (WGS) entry which is preliminary data.</text>
</comment>
<reference evidence="1" key="1">
    <citation type="submission" date="2021-06" db="EMBL/GenBank/DDBJ databases">
        <authorList>
            <person name="Kallberg Y."/>
            <person name="Tangrot J."/>
            <person name="Rosling A."/>
        </authorList>
    </citation>
    <scope>NUCLEOTIDE SEQUENCE</scope>
    <source>
        <strain evidence="1">28 12/20/2015</strain>
    </source>
</reference>
<accession>A0ACA9KJB0</accession>
<protein>
    <submittedName>
        <fullName evidence="1">11716_t:CDS:1</fullName>
    </submittedName>
</protein>